<keyword evidence="2" id="KW-1185">Reference proteome</keyword>
<comment type="caution">
    <text evidence="1">The sequence shown here is derived from an EMBL/GenBank/DDBJ whole genome shotgun (WGS) entry which is preliminary data.</text>
</comment>
<evidence type="ECO:0000313" key="2">
    <source>
        <dbReference type="Proteomes" id="UP001108025"/>
    </source>
</evidence>
<gene>
    <name evidence="1" type="ORF">LO744_13050</name>
</gene>
<name>A0A9Q3V4V7_9FLAO</name>
<dbReference type="RefSeq" id="WP_230669894.1">
    <property type="nucleotide sequence ID" value="NZ_JAJNAY010000001.1"/>
</dbReference>
<accession>A0A9Q3V4V7</accession>
<dbReference type="Proteomes" id="UP001108025">
    <property type="component" value="Unassembled WGS sequence"/>
</dbReference>
<sequence length="217" mass="25188">MIFKYLSNLRTPYFPFAQVGIGNPDLKPALDVKRKPEIISFQTDETIKLLEYSVDILFNSINILISQYNKVVFIESSIAISRILEKQRSSLFKEQFTEVNDNSYEKTNPNNRILDIVFNKMLAVIYGISYTIINCYKDYCVSKALFNLKFSNTLAVAYKKITFFSNIFIKIKTVNQIDLVFDRLFAFLVTRNNIYSIPFIVDVRDSINTGKVRFTIS</sequence>
<protein>
    <submittedName>
        <fullName evidence="1">Uncharacterized protein</fullName>
    </submittedName>
</protein>
<reference evidence="1" key="1">
    <citation type="submission" date="2021-11" db="EMBL/GenBank/DDBJ databases">
        <title>Description of novel Chryseobacterium species.</title>
        <authorList>
            <person name="Saticioglu I.B."/>
            <person name="Ay H."/>
            <person name="Altun S."/>
            <person name="Duman M."/>
        </authorList>
    </citation>
    <scope>NUCLEOTIDE SEQUENCE</scope>
    <source>
        <strain evidence="1">C-17</strain>
    </source>
</reference>
<dbReference type="AlphaFoldDB" id="A0A9Q3V4V7"/>
<evidence type="ECO:0000313" key="1">
    <source>
        <dbReference type="EMBL" id="MCD1117788.1"/>
    </source>
</evidence>
<proteinExistence type="predicted"/>
<organism evidence="1 2">
    <name type="scientific">Chryseobacterium turcicum</name>
    <dbReference type="NCBI Taxonomy" id="2898076"/>
    <lineage>
        <taxon>Bacteria</taxon>
        <taxon>Pseudomonadati</taxon>
        <taxon>Bacteroidota</taxon>
        <taxon>Flavobacteriia</taxon>
        <taxon>Flavobacteriales</taxon>
        <taxon>Weeksellaceae</taxon>
        <taxon>Chryseobacterium group</taxon>
        <taxon>Chryseobacterium</taxon>
    </lineage>
</organism>
<dbReference type="EMBL" id="JAJNAY010000001">
    <property type="protein sequence ID" value="MCD1117788.1"/>
    <property type="molecule type" value="Genomic_DNA"/>
</dbReference>